<dbReference type="Gene3D" id="1.10.510.10">
    <property type="entry name" value="Transferase(Phosphotransferase) domain 1"/>
    <property type="match status" value="1"/>
</dbReference>
<proteinExistence type="predicted"/>
<dbReference type="PROSITE" id="PS50011">
    <property type="entry name" value="PROTEIN_KINASE_DOM"/>
    <property type="match status" value="1"/>
</dbReference>
<keyword evidence="3" id="KW-1185">Reference proteome</keyword>
<dbReference type="InterPro" id="IPR001245">
    <property type="entry name" value="Ser-Thr/Tyr_kinase_cat_dom"/>
</dbReference>
<dbReference type="Pfam" id="PF07714">
    <property type="entry name" value="PK_Tyr_Ser-Thr"/>
    <property type="match status" value="1"/>
</dbReference>
<dbReference type="InterPro" id="IPR000719">
    <property type="entry name" value="Prot_kinase_dom"/>
</dbReference>
<dbReference type="Gene3D" id="1.20.930.20">
    <property type="entry name" value="Adaptor protein Cbl, N-terminal domain"/>
    <property type="match status" value="1"/>
</dbReference>
<dbReference type="OrthoDB" id="2800760at2759"/>
<dbReference type="PANTHER" id="PTHR44329">
    <property type="entry name" value="SERINE/THREONINE-PROTEIN KINASE TNNI3K-RELATED"/>
    <property type="match status" value="1"/>
</dbReference>
<name>A0A9P3G310_9APHY</name>
<dbReference type="PANTHER" id="PTHR44329:SF214">
    <property type="entry name" value="PROTEIN KINASE DOMAIN-CONTAINING PROTEIN"/>
    <property type="match status" value="1"/>
</dbReference>
<dbReference type="InterPro" id="IPR036537">
    <property type="entry name" value="Adaptor_Cbl_N_dom_sf"/>
</dbReference>
<comment type="caution">
    <text evidence="2">The sequence shown here is derived from an EMBL/GenBank/DDBJ whole genome shotgun (WGS) entry which is preliminary data.</text>
</comment>
<evidence type="ECO:0000313" key="2">
    <source>
        <dbReference type="EMBL" id="GJE86719.1"/>
    </source>
</evidence>
<dbReference type="AlphaFoldDB" id="A0A9P3G310"/>
<protein>
    <submittedName>
        <fullName evidence="2">Serine/threonine protein kinase-like protein</fullName>
    </submittedName>
</protein>
<sequence>MTLSTFITHPYAVNAVNAASGVASLSPIPGVSVVPSLIQQIQQIVKEAKNNQEACQTLAEKCSNYGEMFAKHYHEIQGTAMHAPVKDAERLLREAAEKLQVYSNWGFWRTLFNGDKMQADLKASAATLDSAMADFSVTGTIRNYTEVRTMNVNVSAQLAELQDGVSELLQRRGSASTEDDIIFAQKAKQLLATADDSRLEIAGMQVNQTQFNVIVKEITKTLKQVQGRTGVEHNLTVLEDKVTLRSTIPIPSESHYTEVYQGYYQFTQLVAVRCFRNKTDSEKAVKRFKRETERWSQLHHKHVQPLIGIMYVTISKDLTNAALVSPWQEGGNIRQFIQEHVTHNRYYLLAGAASGLDYLHSQGMSHGNIRGTNVLITAEGEAVISDFHMSKIMSDLTKDSSAMHTVTRDTSPRWSAPELMMGQNKTPNPKSDVWSFGMVILEVLTDEFPYASCKNPNQVPIMLIQRKMPPRPQQNHWVTDPVWRLMEDCWRMDTEIALRPDMATVRDRLAEAADDYATRPPPIPQEI</sequence>
<keyword evidence="2" id="KW-0723">Serine/threonine-protein kinase</keyword>
<keyword evidence="2" id="KW-0418">Kinase</keyword>
<dbReference type="InterPro" id="IPR011009">
    <property type="entry name" value="Kinase-like_dom_sf"/>
</dbReference>
<dbReference type="InterPro" id="IPR051681">
    <property type="entry name" value="Ser/Thr_Kinases-Pseudokinases"/>
</dbReference>
<accession>A0A9P3G310</accession>
<dbReference type="SUPFAM" id="SSF56112">
    <property type="entry name" value="Protein kinase-like (PK-like)"/>
    <property type="match status" value="1"/>
</dbReference>
<dbReference type="CDD" id="cd21037">
    <property type="entry name" value="MLKL_NTD"/>
    <property type="match status" value="1"/>
</dbReference>
<dbReference type="InterPro" id="IPR059179">
    <property type="entry name" value="MLKL-like_MCAfunc"/>
</dbReference>
<dbReference type="GO" id="GO:0005524">
    <property type="term" value="F:ATP binding"/>
    <property type="evidence" value="ECO:0007669"/>
    <property type="project" value="InterPro"/>
</dbReference>
<feature type="domain" description="Protein kinase" evidence="1">
    <location>
        <begin position="245"/>
        <end position="517"/>
    </location>
</feature>
<evidence type="ECO:0000259" key="1">
    <source>
        <dbReference type="PROSITE" id="PS50011"/>
    </source>
</evidence>
<evidence type="ECO:0000313" key="3">
    <source>
        <dbReference type="Proteomes" id="UP000703269"/>
    </source>
</evidence>
<dbReference type="EMBL" id="BPQB01000004">
    <property type="protein sequence ID" value="GJE86719.1"/>
    <property type="molecule type" value="Genomic_DNA"/>
</dbReference>
<dbReference type="Proteomes" id="UP000703269">
    <property type="component" value="Unassembled WGS sequence"/>
</dbReference>
<dbReference type="GO" id="GO:0007166">
    <property type="term" value="P:cell surface receptor signaling pathway"/>
    <property type="evidence" value="ECO:0007669"/>
    <property type="project" value="InterPro"/>
</dbReference>
<reference evidence="2 3" key="1">
    <citation type="submission" date="2021-08" db="EMBL/GenBank/DDBJ databases">
        <title>Draft Genome Sequence of Phanerochaete sordida strain YK-624.</title>
        <authorList>
            <person name="Mori T."/>
            <person name="Dohra H."/>
            <person name="Suzuki T."/>
            <person name="Kawagishi H."/>
            <person name="Hirai H."/>
        </authorList>
    </citation>
    <scope>NUCLEOTIDE SEQUENCE [LARGE SCALE GENOMIC DNA]</scope>
    <source>
        <strain evidence="2 3">YK-624</strain>
    </source>
</reference>
<gene>
    <name evidence="2" type="ORF">PsYK624_028000</name>
</gene>
<dbReference type="GO" id="GO:0004674">
    <property type="term" value="F:protein serine/threonine kinase activity"/>
    <property type="evidence" value="ECO:0007669"/>
    <property type="project" value="UniProtKB-KW"/>
</dbReference>
<organism evidence="2 3">
    <name type="scientific">Phanerochaete sordida</name>
    <dbReference type="NCBI Taxonomy" id="48140"/>
    <lineage>
        <taxon>Eukaryota</taxon>
        <taxon>Fungi</taxon>
        <taxon>Dikarya</taxon>
        <taxon>Basidiomycota</taxon>
        <taxon>Agaricomycotina</taxon>
        <taxon>Agaricomycetes</taxon>
        <taxon>Polyporales</taxon>
        <taxon>Phanerochaetaceae</taxon>
        <taxon>Phanerochaete</taxon>
    </lineage>
</organism>
<keyword evidence="2" id="KW-0808">Transferase</keyword>